<gene>
    <name evidence="1" type="ORF">BTCBT_002804</name>
</gene>
<comment type="caution">
    <text evidence="1">The sequence shown here is derived from an EMBL/GenBank/DDBJ whole genome shotgun (WGS) entry which is preliminary data.</text>
</comment>
<name>A0AAN4HKU8_BACTU</name>
<protein>
    <submittedName>
        <fullName evidence="1">Uncharacterized protein</fullName>
    </submittedName>
</protein>
<dbReference type="Proteomes" id="UP000013487">
    <property type="component" value="Unassembled WGS sequence"/>
</dbReference>
<evidence type="ECO:0000313" key="2">
    <source>
        <dbReference type="Proteomes" id="UP000013487"/>
    </source>
</evidence>
<sequence>METKQLNDFINSVMRSDEFQKLQQEVANHMIDKMNTFPFESDDDVRLVSARLRDAFYLGVNYESTRGMMALIGKNKRKVV</sequence>
<accession>A0AAN4HKU8</accession>
<proteinExistence type="predicted"/>
<dbReference type="EMBL" id="ARXZ02000004">
    <property type="protein sequence ID" value="ERI01249.1"/>
    <property type="molecule type" value="Genomic_DNA"/>
</dbReference>
<dbReference type="RefSeq" id="WP_000448652.1">
    <property type="nucleotide sequence ID" value="NZ_ARXZ02000004.1"/>
</dbReference>
<evidence type="ECO:0000313" key="1">
    <source>
        <dbReference type="EMBL" id="ERI01249.1"/>
    </source>
</evidence>
<organism evidence="1 2">
    <name type="scientific">Bacillus thuringiensis T01-328</name>
    <dbReference type="NCBI Taxonomy" id="1324966"/>
    <lineage>
        <taxon>Bacteria</taxon>
        <taxon>Bacillati</taxon>
        <taxon>Bacillota</taxon>
        <taxon>Bacilli</taxon>
        <taxon>Bacillales</taxon>
        <taxon>Bacillaceae</taxon>
        <taxon>Bacillus</taxon>
        <taxon>Bacillus cereus group</taxon>
    </lineage>
</organism>
<reference evidence="1 2" key="1">
    <citation type="journal article" date="2013" name="Genome Announc.">
        <title>Draft Genome Sequence of Bacillus thuringiensis var. thuringiensis Strain T01-328, a Brazilian Isolate That Produces a Soluble Pesticide Protein, Cry1Ia.</title>
        <authorList>
            <person name="Varani A.M."/>
            <person name="Lemos M.V."/>
            <person name="Fernandes C.C."/>
            <person name="Lemos E.G."/>
            <person name="Alves E.C."/>
            <person name="Desiderio J.A."/>
        </authorList>
    </citation>
    <scope>NUCLEOTIDE SEQUENCE [LARGE SCALE GENOMIC DNA]</scope>
    <source>
        <strain evidence="1 2">T01-328</strain>
    </source>
</reference>
<dbReference type="AlphaFoldDB" id="A0AAN4HKU8"/>